<organism evidence="2 3">
    <name type="scientific">Alectoria fallacina</name>
    <dbReference type="NCBI Taxonomy" id="1903189"/>
    <lineage>
        <taxon>Eukaryota</taxon>
        <taxon>Fungi</taxon>
        <taxon>Dikarya</taxon>
        <taxon>Ascomycota</taxon>
        <taxon>Pezizomycotina</taxon>
        <taxon>Lecanoromycetes</taxon>
        <taxon>OSLEUM clade</taxon>
        <taxon>Lecanoromycetidae</taxon>
        <taxon>Lecanorales</taxon>
        <taxon>Lecanorineae</taxon>
        <taxon>Parmeliaceae</taxon>
        <taxon>Alectoria</taxon>
    </lineage>
</organism>
<evidence type="ECO:0000313" key="3">
    <source>
        <dbReference type="Proteomes" id="UP000664203"/>
    </source>
</evidence>
<name>A0A8H3I5G7_9LECA</name>
<gene>
    <name evidence="2" type="ORF">ALECFALPRED_000630</name>
</gene>
<evidence type="ECO:0000256" key="1">
    <source>
        <dbReference type="SAM" id="MobiDB-lite"/>
    </source>
</evidence>
<accession>A0A8H3I5G7</accession>
<protein>
    <submittedName>
        <fullName evidence="2">Uncharacterized protein</fullName>
    </submittedName>
</protein>
<dbReference type="Proteomes" id="UP000664203">
    <property type="component" value="Unassembled WGS sequence"/>
</dbReference>
<dbReference type="AlphaFoldDB" id="A0A8H3I5G7"/>
<dbReference type="PANTHER" id="PTHR33099">
    <property type="entry name" value="FE2OG DIOXYGENASE DOMAIN-CONTAINING PROTEIN"/>
    <property type="match status" value="1"/>
</dbReference>
<feature type="region of interest" description="Disordered" evidence="1">
    <location>
        <begin position="1"/>
        <end position="29"/>
    </location>
</feature>
<keyword evidence="3" id="KW-1185">Reference proteome</keyword>
<proteinExistence type="predicted"/>
<feature type="compositionally biased region" description="Basic and acidic residues" evidence="1">
    <location>
        <begin position="1"/>
        <end position="27"/>
    </location>
</feature>
<sequence length="520" mass="57471">MRTKHARADVPFKDLTTRNTKDAHDTKTAPSNLLDSIESGGSFATSGVFSLAPLPDLSLHGFGPIPLPLAQRDGDAICKERTEDDEGKGCVSVKRSSGGEVHREGVREVSAQPVGDENRYILAIRNPAWNEYVQNVAAKAAEALGIKPDAGAVKAELASARLWTAGACLAPYKDTPNVVGCFGKLLIRLPAAHEGGALLATYGGESKTFLTETSCFWGYSYFAWYSDVTLELKPLDTGYRLMLEYDLILPLHAKLPSLGHLHSEKDKLRDLLTAWSDSVKKDKATQKFNFPTLLAYICDSHYTSQFLNVNVLQGNDLLRAACLKDLCSQIGMDLCIATLDRTHSGFCDSHPSYFGEDDQHYIETTDEDFITWTKVVDLDGNTVAIDGSLDSDENFIQSEPFEDIPDDEDFDRSHGLVTHCFRRTVLILIPSVAKGEWLPEESKESRPNKRKRSVEVIDPGIETTPARAHFGPGSLIKVLIHVESLIDYWLLVLSASSGPLSDQPLEFVLFTRQAPRELWK</sequence>
<evidence type="ECO:0000313" key="2">
    <source>
        <dbReference type="EMBL" id="CAF9905468.1"/>
    </source>
</evidence>
<comment type="caution">
    <text evidence="2">The sequence shown here is derived from an EMBL/GenBank/DDBJ whole genome shotgun (WGS) entry which is preliminary data.</text>
</comment>
<reference evidence="2" key="1">
    <citation type="submission" date="2021-03" db="EMBL/GenBank/DDBJ databases">
        <authorList>
            <person name="Tagirdzhanova G."/>
        </authorList>
    </citation>
    <scope>NUCLEOTIDE SEQUENCE</scope>
</reference>
<dbReference type="PANTHER" id="PTHR33099:SF7">
    <property type="entry name" value="MYND-TYPE DOMAIN-CONTAINING PROTEIN"/>
    <property type="match status" value="1"/>
</dbReference>
<dbReference type="OrthoDB" id="27483at2759"/>
<dbReference type="EMBL" id="CAJPDR010000011">
    <property type="protein sequence ID" value="CAF9905468.1"/>
    <property type="molecule type" value="Genomic_DNA"/>
</dbReference>